<feature type="compositionally biased region" description="Basic and acidic residues" evidence="5">
    <location>
        <begin position="658"/>
        <end position="667"/>
    </location>
</feature>
<feature type="domain" description="NUC153" evidence="6">
    <location>
        <begin position="626"/>
        <end position="654"/>
    </location>
</feature>
<feature type="compositionally biased region" description="Basic and acidic residues" evidence="5">
    <location>
        <begin position="493"/>
        <end position="503"/>
    </location>
</feature>
<accession>A0A420IHT7</accession>
<keyword evidence="4" id="KW-0539">Nucleus</keyword>
<dbReference type="Pfam" id="PF25121">
    <property type="entry name" value="RRM_ESF1"/>
    <property type="match status" value="1"/>
</dbReference>
<feature type="region of interest" description="Disordered" evidence="5">
    <location>
        <begin position="454"/>
        <end position="565"/>
    </location>
</feature>
<organism evidence="8 9">
    <name type="scientific">Golovinomyces cichoracearum</name>
    <dbReference type="NCBI Taxonomy" id="62708"/>
    <lineage>
        <taxon>Eukaryota</taxon>
        <taxon>Fungi</taxon>
        <taxon>Dikarya</taxon>
        <taxon>Ascomycota</taxon>
        <taxon>Pezizomycotina</taxon>
        <taxon>Leotiomycetes</taxon>
        <taxon>Erysiphales</taxon>
        <taxon>Erysiphaceae</taxon>
        <taxon>Golovinomyces</taxon>
    </lineage>
</organism>
<gene>
    <name evidence="8" type="ORF">GcM1_241090</name>
</gene>
<feature type="compositionally biased region" description="Basic residues" evidence="5">
    <location>
        <begin position="483"/>
        <end position="492"/>
    </location>
</feature>
<evidence type="ECO:0000256" key="2">
    <source>
        <dbReference type="ARBA" id="ARBA00009087"/>
    </source>
</evidence>
<feature type="compositionally biased region" description="Basic and acidic residues" evidence="5">
    <location>
        <begin position="92"/>
        <end position="122"/>
    </location>
</feature>
<feature type="compositionally biased region" description="Basic and acidic residues" evidence="5">
    <location>
        <begin position="471"/>
        <end position="482"/>
    </location>
</feature>
<dbReference type="GO" id="GO:0005730">
    <property type="term" value="C:nucleolus"/>
    <property type="evidence" value="ECO:0007669"/>
    <property type="project" value="UniProtKB-SubCell"/>
</dbReference>
<evidence type="ECO:0000256" key="5">
    <source>
        <dbReference type="SAM" id="MobiDB-lite"/>
    </source>
</evidence>
<proteinExistence type="inferred from homology"/>
<name>A0A420IHT7_9PEZI</name>
<evidence type="ECO:0000313" key="8">
    <source>
        <dbReference type="EMBL" id="RKF74077.1"/>
    </source>
</evidence>
<evidence type="ECO:0000259" key="6">
    <source>
        <dbReference type="Pfam" id="PF08159"/>
    </source>
</evidence>
<protein>
    <submittedName>
        <fullName evidence="8">Pre-rRNA-processing protein esf1</fullName>
    </submittedName>
</protein>
<dbReference type="GO" id="GO:0003723">
    <property type="term" value="F:RNA binding"/>
    <property type="evidence" value="ECO:0007669"/>
    <property type="project" value="TreeGrafter"/>
</dbReference>
<comment type="subcellular location">
    <subcellularLocation>
        <location evidence="1">Nucleus</location>
        <location evidence="1">Nucleolus</location>
    </subcellularLocation>
</comment>
<dbReference type="AlphaFoldDB" id="A0A420IHT7"/>
<sequence>MPKPIRPKASKAASEISDPRFSFIATDPRFRLPSKKSTRTKLDKRFSRMLTDDDFHRSARVDRYGRKLDGGTKKKALERLYLPADENDEEHNDSSRSDSETNQEKDDKISQIQSHDKIHDPARGGGFSSSEDEESSDDSGADVGLEEVEFPDVFAAQMAVEMGDISSRFAVVNLDWDNIKSDDLFAVFSSFLPPGGKIHKVSIYPSEFGKERMDREELEGPPKEIFATNEQDKLSEDELSEDEVSEDDDKIAQSIQKPDDGVEYNTSTLRQYQLERLRYFYAVVICSSPSVAQAIYEATDGREYLSSANFLDLRFIPDEVEFEDKARDECTEIPSGYRPIEFITTALQHSKVKLTWDTEPSENIRKEAISKAFSGAPSEINENDLRAYIGSDSESDRELLETIDDTPKISKKELARQKTRAALGLLNNEAGSKTKKNIGPVGDMEVTFTAGLSSSNDNGVFQNQPVPDETTTERYIRLEKERKARRRERAKAKRENCDPDSAIRDNQQLDVDKTENLNDPGFQDPFFAAADEASATSKKNSSQRKAERLAKREKKIAQAEESAVQKKQLEKIMEVDDNTNGIRAEDHFDMNEIMRSEKKHKIKSKKKHFESKRGGLQESFEMDVADPRFGKVFESHEFAIDPSNPRFKATEAMKKLLDEGRRKRNLADEIEPSIPHKKRKEKEKESELTGLIEKVKKTKKSR</sequence>
<feature type="region of interest" description="Disordered" evidence="5">
    <location>
        <begin position="658"/>
        <end position="702"/>
    </location>
</feature>
<feature type="compositionally biased region" description="Polar residues" evidence="5">
    <location>
        <begin position="454"/>
        <end position="465"/>
    </location>
</feature>
<evidence type="ECO:0000256" key="3">
    <source>
        <dbReference type="ARBA" id="ARBA00023054"/>
    </source>
</evidence>
<feature type="compositionally biased region" description="Acidic residues" evidence="5">
    <location>
        <begin position="237"/>
        <end position="249"/>
    </location>
</feature>
<dbReference type="GO" id="GO:0006364">
    <property type="term" value="P:rRNA processing"/>
    <property type="evidence" value="ECO:0007669"/>
    <property type="project" value="InterPro"/>
</dbReference>
<keyword evidence="3" id="KW-0175">Coiled coil</keyword>
<dbReference type="PANTHER" id="PTHR12202">
    <property type="entry name" value="ESF1 HOMOLOG"/>
    <property type="match status" value="1"/>
</dbReference>
<feature type="compositionally biased region" description="Basic and acidic residues" evidence="5">
    <location>
        <begin position="544"/>
        <end position="565"/>
    </location>
</feature>
<dbReference type="PANTHER" id="PTHR12202:SF0">
    <property type="entry name" value="ESF1 HOMOLOG"/>
    <property type="match status" value="1"/>
</dbReference>
<comment type="similarity">
    <text evidence="2">Belongs to the ESF1 family.</text>
</comment>
<feature type="compositionally biased region" description="Acidic residues" evidence="5">
    <location>
        <begin position="130"/>
        <end position="146"/>
    </location>
</feature>
<dbReference type="Pfam" id="PF08159">
    <property type="entry name" value="NUC153"/>
    <property type="match status" value="1"/>
</dbReference>
<reference evidence="8 9" key="1">
    <citation type="journal article" date="2018" name="BMC Genomics">
        <title>Comparative genome analyses reveal sequence features reflecting distinct modes of host-adaptation between dicot and monocot powdery mildew.</title>
        <authorList>
            <person name="Wu Y."/>
            <person name="Ma X."/>
            <person name="Pan Z."/>
            <person name="Kale S.D."/>
            <person name="Song Y."/>
            <person name="King H."/>
            <person name="Zhang Q."/>
            <person name="Presley C."/>
            <person name="Deng X."/>
            <person name="Wei C.I."/>
            <person name="Xiao S."/>
        </authorList>
    </citation>
    <scope>NUCLEOTIDE SEQUENCE [LARGE SCALE GENOMIC DNA]</scope>
    <source>
        <strain evidence="8">UMSG1</strain>
    </source>
</reference>
<dbReference type="Proteomes" id="UP000285326">
    <property type="component" value="Unassembled WGS sequence"/>
</dbReference>
<feature type="region of interest" description="Disordered" evidence="5">
    <location>
        <begin position="75"/>
        <end position="146"/>
    </location>
</feature>
<dbReference type="InterPro" id="IPR012580">
    <property type="entry name" value="NUC153"/>
</dbReference>
<dbReference type="InterPro" id="IPR039754">
    <property type="entry name" value="Esf1"/>
</dbReference>
<feature type="region of interest" description="Disordered" evidence="5">
    <location>
        <begin position="214"/>
        <end position="250"/>
    </location>
</feature>
<evidence type="ECO:0000256" key="1">
    <source>
        <dbReference type="ARBA" id="ARBA00004604"/>
    </source>
</evidence>
<comment type="caution">
    <text evidence="8">The sequence shown here is derived from an EMBL/GenBank/DDBJ whole genome shotgun (WGS) entry which is preliminary data.</text>
</comment>
<evidence type="ECO:0000256" key="4">
    <source>
        <dbReference type="ARBA" id="ARBA00023242"/>
    </source>
</evidence>
<dbReference type="InterPro" id="IPR056750">
    <property type="entry name" value="RRM_ESF1"/>
</dbReference>
<evidence type="ECO:0000313" key="9">
    <source>
        <dbReference type="Proteomes" id="UP000285326"/>
    </source>
</evidence>
<evidence type="ECO:0000259" key="7">
    <source>
        <dbReference type="Pfam" id="PF25121"/>
    </source>
</evidence>
<feature type="domain" description="ESF1 RRM" evidence="7">
    <location>
        <begin position="167"/>
        <end position="331"/>
    </location>
</feature>
<dbReference type="EMBL" id="MCBS01024143">
    <property type="protein sequence ID" value="RKF74077.1"/>
    <property type="molecule type" value="Genomic_DNA"/>
</dbReference>